<dbReference type="GO" id="GO:0016301">
    <property type="term" value="F:kinase activity"/>
    <property type="evidence" value="ECO:0007669"/>
    <property type="project" value="UniProtKB-KW"/>
</dbReference>
<dbReference type="SUPFAM" id="SSF53067">
    <property type="entry name" value="Actin-like ATPase domain"/>
    <property type="match status" value="2"/>
</dbReference>
<evidence type="ECO:0000313" key="5">
    <source>
        <dbReference type="EMBL" id="GIF76661.1"/>
    </source>
</evidence>
<evidence type="ECO:0000256" key="3">
    <source>
        <dbReference type="ARBA" id="ARBA00022777"/>
    </source>
</evidence>
<name>A0ABQ4CZF4_9ACTN</name>
<feature type="domain" description="Carbohydrate kinase FGGY N-terminal" evidence="4">
    <location>
        <begin position="5"/>
        <end position="244"/>
    </location>
</feature>
<gene>
    <name evidence="5" type="ORF">Asi02nite_61790</name>
</gene>
<evidence type="ECO:0000313" key="6">
    <source>
        <dbReference type="Proteomes" id="UP000604117"/>
    </source>
</evidence>
<sequence length="460" mass="47885">MTELVAGVDLGTTDTKAVLTRPDGETVAFARTATSWTTTADGRLETTGAALAGDVLRTLEDAVAVAESTLGPVRVTGIGLAGLAESGVVLDTRGRETSPVIAWFDERGAAELAAQGAAFVKEFPRRTGLPLGTQWSLPKLLWMRGAGISIDHTSRWLNMPEYVAYALTGALVSEPSLASRTGLLDQSTGRPWPEALDRIGAGAAFLPETRVAGQPAGHVTSGSTAIRGAAVTVAGHDHPVAAIGAGATGPQDLFNSCGTAEVLLRSVPRILTDDERATLVGLGIDAGRHVLPDHAVLIGGMRSGLVMRRVLALIGAQDADRRAALDDGWSPGAGDGVTILPAAPHDNDVTIRIRDGAGPDQLWAATLAYLGEQTAALLAAVNSVVGEHRTAVAAGGWTRMASVRRAKAEVIPRLRISALEQPGVRGAAMFAARAAYDVPFDKVTRQFHDTAERTTHDGPK</sequence>
<evidence type="ECO:0000256" key="2">
    <source>
        <dbReference type="ARBA" id="ARBA00022679"/>
    </source>
</evidence>
<protein>
    <submittedName>
        <fullName evidence="5">Xylulose kinase</fullName>
    </submittedName>
</protein>
<dbReference type="PANTHER" id="PTHR43095">
    <property type="entry name" value="SUGAR KINASE"/>
    <property type="match status" value="1"/>
</dbReference>
<reference evidence="5 6" key="1">
    <citation type="submission" date="2021-01" db="EMBL/GenBank/DDBJ databases">
        <title>Whole genome shotgun sequence of Asanoa siamensis NBRC 107932.</title>
        <authorList>
            <person name="Komaki H."/>
            <person name="Tamura T."/>
        </authorList>
    </citation>
    <scope>NUCLEOTIDE SEQUENCE [LARGE SCALE GENOMIC DNA]</scope>
    <source>
        <strain evidence="5 6">NBRC 107932</strain>
    </source>
</reference>
<dbReference type="Gene3D" id="3.30.420.40">
    <property type="match status" value="2"/>
</dbReference>
<dbReference type="InterPro" id="IPR018484">
    <property type="entry name" value="FGGY_N"/>
</dbReference>
<proteinExistence type="inferred from homology"/>
<dbReference type="CDD" id="cd07773">
    <property type="entry name" value="ASKHA_NBD_FGGY_FK"/>
    <property type="match status" value="1"/>
</dbReference>
<keyword evidence="3 5" id="KW-0418">Kinase</keyword>
<organism evidence="5 6">
    <name type="scientific">Asanoa siamensis</name>
    <dbReference type="NCBI Taxonomy" id="926357"/>
    <lineage>
        <taxon>Bacteria</taxon>
        <taxon>Bacillati</taxon>
        <taxon>Actinomycetota</taxon>
        <taxon>Actinomycetes</taxon>
        <taxon>Micromonosporales</taxon>
        <taxon>Micromonosporaceae</taxon>
        <taxon>Asanoa</taxon>
    </lineage>
</organism>
<dbReference type="InterPro" id="IPR043129">
    <property type="entry name" value="ATPase_NBD"/>
</dbReference>
<dbReference type="Proteomes" id="UP000604117">
    <property type="component" value="Unassembled WGS sequence"/>
</dbReference>
<evidence type="ECO:0000259" key="4">
    <source>
        <dbReference type="Pfam" id="PF00370"/>
    </source>
</evidence>
<dbReference type="RefSeq" id="WP_203717531.1">
    <property type="nucleotide sequence ID" value="NZ_BONE01000067.1"/>
</dbReference>
<dbReference type="Pfam" id="PF00370">
    <property type="entry name" value="FGGY_N"/>
    <property type="match status" value="1"/>
</dbReference>
<dbReference type="InterPro" id="IPR050406">
    <property type="entry name" value="FGGY_Carb_Kinase"/>
</dbReference>
<keyword evidence="6" id="KW-1185">Reference proteome</keyword>
<dbReference type="EMBL" id="BONE01000067">
    <property type="protein sequence ID" value="GIF76661.1"/>
    <property type="molecule type" value="Genomic_DNA"/>
</dbReference>
<comment type="similarity">
    <text evidence="1">Belongs to the FGGY kinase family.</text>
</comment>
<comment type="caution">
    <text evidence="5">The sequence shown here is derived from an EMBL/GenBank/DDBJ whole genome shotgun (WGS) entry which is preliminary data.</text>
</comment>
<evidence type="ECO:0000256" key="1">
    <source>
        <dbReference type="ARBA" id="ARBA00009156"/>
    </source>
</evidence>
<keyword evidence="2" id="KW-0808">Transferase</keyword>
<accession>A0ABQ4CZF4</accession>